<dbReference type="InterPro" id="IPR018212">
    <property type="entry name" value="Na/solute_symporter_CS"/>
</dbReference>
<feature type="transmembrane region" description="Helical" evidence="14">
    <location>
        <begin position="390"/>
        <end position="413"/>
    </location>
</feature>
<comment type="subcellular location">
    <subcellularLocation>
        <location evidence="1">Cell membrane</location>
        <topology evidence="1">Multi-pass membrane protein</topology>
    </subcellularLocation>
</comment>
<protein>
    <submittedName>
        <fullName evidence="15">Sodium-coupled monocarboxylate transporter 2</fullName>
    </submittedName>
</protein>
<evidence type="ECO:0000256" key="1">
    <source>
        <dbReference type="ARBA" id="ARBA00004651"/>
    </source>
</evidence>
<dbReference type="Gene3D" id="1.20.1730.10">
    <property type="entry name" value="Sodium/glucose cotransporter"/>
    <property type="match status" value="1"/>
</dbReference>
<keyword evidence="3" id="KW-0813">Transport</keyword>
<evidence type="ECO:0000256" key="14">
    <source>
        <dbReference type="SAM" id="Phobius"/>
    </source>
</evidence>
<proteinExistence type="inferred from homology"/>
<dbReference type="Proteomes" id="UP001152320">
    <property type="component" value="Chromosome 6"/>
</dbReference>
<keyword evidence="6 14" id="KW-1133">Transmembrane helix</keyword>
<dbReference type="PANTHER" id="PTHR42985:SF40">
    <property type="entry name" value="LD47995P-RELATED"/>
    <property type="match status" value="1"/>
</dbReference>
<evidence type="ECO:0000256" key="2">
    <source>
        <dbReference type="ARBA" id="ARBA00006434"/>
    </source>
</evidence>
<evidence type="ECO:0000256" key="7">
    <source>
        <dbReference type="ARBA" id="ARBA00023053"/>
    </source>
</evidence>
<dbReference type="AlphaFoldDB" id="A0A9Q1HCX3"/>
<dbReference type="PROSITE" id="PS00457">
    <property type="entry name" value="NA_SOLUT_SYMP_2"/>
    <property type="match status" value="1"/>
</dbReference>
<gene>
    <name evidence="15" type="ORF">HOLleu_15108</name>
</gene>
<comment type="similarity">
    <text evidence="2 13">Belongs to the sodium:solute symporter (SSF) (TC 2.A.21) family.</text>
</comment>
<comment type="caution">
    <text evidence="15">The sequence shown here is derived from an EMBL/GenBank/DDBJ whole genome shotgun (WGS) entry which is preliminary data.</text>
</comment>
<keyword evidence="9 14" id="KW-0472">Membrane</keyword>
<feature type="transmembrane region" description="Helical" evidence="14">
    <location>
        <begin position="538"/>
        <end position="562"/>
    </location>
</feature>
<dbReference type="GO" id="GO:0006814">
    <property type="term" value="P:sodium ion transport"/>
    <property type="evidence" value="ECO:0007669"/>
    <property type="project" value="UniProtKB-KW"/>
</dbReference>
<dbReference type="GO" id="GO:0015293">
    <property type="term" value="F:symporter activity"/>
    <property type="evidence" value="ECO:0007669"/>
    <property type="project" value="TreeGrafter"/>
</dbReference>
<dbReference type="NCBIfam" id="TIGR00813">
    <property type="entry name" value="sss"/>
    <property type="match status" value="1"/>
</dbReference>
<evidence type="ECO:0000256" key="12">
    <source>
        <dbReference type="ARBA" id="ARBA00036099"/>
    </source>
</evidence>
<feature type="transmembrane region" description="Helical" evidence="14">
    <location>
        <begin position="419"/>
        <end position="441"/>
    </location>
</feature>
<dbReference type="CDD" id="cd11492">
    <property type="entry name" value="SLC5sbd_NIS-SMVT"/>
    <property type="match status" value="1"/>
</dbReference>
<keyword evidence="7" id="KW-0915">Sodium</keyword>
<keyword evidence="10" id="KW-0325">Glycoprotein</keyword>
<sequence length="604" mass="65137">MDSAEDPSQYITAVMHLTVWDYLIIIAMLAISAGIGVYFAVRSRQGQSSDDYFLGNRRMSVLPVAVSLAATVMSAITYLGTPADAYLHGPKYGLMFLTRFIGPFLICFCFVPVFYRLEITTIYEYLEMRFGNTLRFLVIASEFLSGFTYMGIVVYTPALALSTVTGLNLTFSILGIGVICTFYTSIGGIKAVIWTDVFQVAGSMLLGACIMIVVGTVKIGGVSEGWHRAVEGGRGELVDFNIDPTIRYTFWSIMIGGSTFLVVISTKQSLVQRYNSCATEREAKVAALLGFFGTGIIEMLAVTTGMTVYAFYSTCDPLTSNQIDRPDQIVPYFMMDVFSSYPGVPGILIGGAFCASLSSMSSILNSIAAMTGQDIVKTMWPNISERKYNLVIKVISAIFGIITIALAFLASVLGDVLETAVSIGGLTGGPILGVFLLAMFAPRCNSKGAVVGLIGGTLAGLILYIGSRVYPPIGQSLPLSTGGCLVSVNATTSTDDTTWTDAFTRNDFVSHDFNLSTTFSPDLDPRRPPGTAVFNLSYLYMATVTGLVTIVLGLLVSLLTSWREPSMADPKLLAPILAPYYTNLDADNKNSVHKPTDYVALKKV</sequence>
<feature type="transmembrane region" description="Helical" evidence="14">
    <location>
        <begin position="205"/>
        <end position="226"/>
    </location>
</feature>
<dbReference type="OrthoDB" id="6132759at2759"/>
<evidence type="ECO:0000313" key="16">
    <source>
        <dbReference type="Proteomes" id="UP001152320"/>
    </source>
</evidence>
<feature type="transmembrane region" description="Helical" evidence="14">
    <location>
        <begin position="285"/>
        <end position="312"/>
    </location>
</feature>
<feature type="transmembrane region" description="Helical" evidence="14">
    <location>
        <begin position="20"/>
        <end position="41"/>
    </location>
</feature>
<feature type="transmembrane region" description="Helical" evidence="14">
    <location>
        <begin position="448"/>
        <end position="467"/>
    </location>
</feature>
<evidence type="ECO:0000256" key="3">
    <source>
        <dbReference type="ARBA" id="ARBA00022448"/>
    </source>
</evidence>
<organism evidence="15 16">
    <name type="scientific">Holothuria leucospilota</name>
    <name type="common">Black long sea cucumber</name>
    <name type="synonym">Mertensiothuria leucospilota</name>
    <dbReference type="NCBI Taxonomy" id="206669"/>
    <lineage>
        <taxon>Eukaryota</taxon>
        <taxon>Metazoa</taxon>
        <taxon>Echinodermata</taxon>
        <taxon>Eleutherozoa</taxon>
        <taxon>Echinozoa</taxon>
        <taxon>Holothuroidea</taxon>
        <taxon>Aspidochirotacea</taxon>
        <taxon>Aspidochirotida</taxon>
        <taxon>Holothuriidae</taxon>
        <taxon>Holothuria</taxon>
    </lineage>
</organism>
<evidence type="ECO:0000256" key="4">
    <source>
        <dbReference type="ARBA" id="ARBA00022475"/>
    </source>
</evidence>
<evidence type="ECO:0000256" key="11">
    <source>
        <dbReference type="ARBA" id="ARBA00023201"/>
    </source>
</evidence>
<keyword evidence="16" id="KW-1185">Reference proteome</keyword>
<keyword evidence="4" id="KW-1003">Cell membrane</keyword>
<evidence type="ECO:0000256" key="10">
    <source>
        <dbReference type="ARBA" id="ARBA00023180"/>
    </source>
</evidence>
<dbReference type="InterPro" id="IPR051163">
    <property type="entry name" value="Sodium:Solute_Symporter_SSF"/>
</dbReference>
<dbReference type="Pfam" id="PF00474">
    <property type="entry name" value="SSF"/>
    <property type="match status" value="1"/>
</dbReference>
<dbReference type="GO" id="GO:0015075">
    <property type="term" value="F:monoatomic ion transmembrane transporter activity"/>
    <property type="evidence" value="ECO:0007669"/>
    <property type="project" value="UniProtKB-ARBA"/>
</dbReference>
<name>A0A9Q1HCX3_HOLLE</name>
<dbReference type="InterPro" id="IPR038377">
    <property type="entry name" value="Na/Glc_symporter_sf"/>
</dbReference>
<comment type="catalytic activity">
    <reaction evidence="12">
        <text>iodide(out) + 2 Na(+)(out) = iodide(in) + 2 Na(+)(in)</text>
        <dbReference type="Rhea" id="RHEA:71207"/>
        <dbReference type="ChEBI" id="CHEBI:16382"/>
        <dbReference type="ChEBI" id="CHEBI:29101"/>
    </reaction>
</comment>
<keyword evidence="5 14" id="KW-0812">Transmembrane</keyword>
<keyword evidence="8" id="KW-0406">Ion transport</keyword>
<evidence type="ECO:0000313" key="15">
    <source>
        <dbReference type="EMBL" id="KAJ8040723.1"/>
    </source>
</evidence>
<feature type="transmembrane region" description="Helical" evidence="14">
    <location>
        <begin position="169"/>
        <end position="193"/>
    </location>
</feature>
<evidence type="ECO:0000256" key="8">
    <source>
        <dbReference type="ARBA" id="ARBA00023065"/>
    </source>
</evidence>
<accession>A0A9Q1HCX3</accession>
<evidence type="ECO:0000256" key="13">
    <source>
        <dbReference type="RuleBase" id="RU362091"/>
    </source>
</evidence>
<dbReference type="GO" id="GO:0005886">
    <property type="term" value="C:plasma membrane"/>
    <property type="evidence" value="ECO:0007669"/>
    <property type="project" value="UniProtKB-SubCell"/>
</dbReference>
<feature type="transmembrane region" description="Helical" evidence="14">
    <location>
        <begin position="344"/>
        <end position="369"/>
    </location>
</feature>
<dbReference type="EMBL" id="JAIZAY010000006">
    <property type="protein sequence ID" value="KAJ8040723.1"/>
    <property type="molecule type" value="Genomic_DNA"/>
</dbReference>
<feature type="transmembrane region" description="Helical" evidence="14">
    <location>
        <begin position="246"/>
        <end position="264"/>
    </location>
</feature>
<dbReference type="InterPro" id="IPR001734">
    <property type="entry name" value="Na/solute_symporter"/>
</dbReference>
<reference evidence="15" key="1">
    <citation type="submission" date="2021-10" db="EMBL/GenBank/DDBJ databases">
        <title>Tropical sea cucumber genome reveals ecological adaptation and Cuvierian tubules defense mechanism.</title>
        <authorList>
            <person name="Chen T."/>
        </authorList>
    </citation>
    <scope>NUCLEOTIDE SEQUENCE</scope>
    <source>
        <strain evidence="15">Nanhai2018</strain>
        <tissue evidence="15">Muscle</tissue>
    </source>
</reference>
<feature type="transmembrane region" description="Helical" evidence="14">
    <location>
        <begin position="92"/>
        <end position="115"/>
    </location>
</feature>
<feature type="transmembrane region" description="Helical" evidence="14">
    <location>
        <begin position="61"/>
        <end position="80"/>
    </location>
</feature>
<keyword evidence="11" id="KW-0739">Sodium transport</keyword>
<feature type="transmembrane region" description="Helical" evidence="14">
    <location>
        <begin position="136"/>
        <end position="157"/>
    </location>
</feature>
<dbReference type="GO" id="GO:0098660">
    <property type="term" value="P:inorganic ion transmembrane transport"/>
    <property type="evidence" value="ECO:0007669"/>
    <property type="project" value="UniProtKB-ARBA"/>
</dbReference>
<evidence type="ECO:0000256" key="5">
    <source>
        <dbReference type="ARBA" id="ARBA00022692"/>
    </source>
</evidence>
<evidence type="ECO:0000256" key="6">
    <source>
        <dbReference type="ARBA" id="ARBA00022989"/>
    </source>
</evidence>
<evidence type="ECO:0000256" key="9">
    <source>
        <dbReference type="ARBA" id="ARBA00023136"/>
    </source>
</evidence>
<dbReference type="PANTHER" id="PTHR42985">
    <property type="entry name" value="SODIUM-COUPLED MONOCARBOXYLATE TRANSPORTER"/>
    <property type="match status" value="1"/>
</dbReference>
<dbReference type="PROSITE" id="PS50283">
    <property type="entry name" value="NA_SOLUT_SYMP_3"/>
    <property type="match status" value="1"/>
</dbReference>